<organism evidence="1 2">
    <name type="scientific">Sphingobium yanoikuyae</name>
    <name type="common">Sphingomonas yanoikuyae</name>
    <dbReference type="NCBI Taxonomy" id="13690"/>
    <lineage>
        <taxon>Bacteria</taxon>
        <taxon>Pseudomonadati</taxon>
        <taxon>Pseudomonadota</taxon>
        <taxon>Alphaproteobacteria</taxon>
        <taxon>Sphingomonadales</taxon>
        <taxon>Sphingomonadaceae</taxon>
        <taxon>Sphingobium</taxon>
    </lineage>
</organism>
<dbReference type="EMBL" id="CP053021">
    <property type="protein sequence ID" value="QJR02431.1"/>
    <property type="molecule type" value="Genomic_DNA"/>
</dbReference>
<reference evidence="1 2" key="1">
    <citation type="submission" date="2020-04" db="EMBL/GenBank/DDBJ databases">
        <title>The Whole Genome Analysis of High salt-tolerant Sphingobium yanoikuyae YC-XJ2 with Aryl organophosphorus flame retardants (aryl-OPFRs)-degrading capacity and characteristics of Related phosphotriesterase.</title>
        <authorList>
            <person name="Li X."/>
        </authorList>
    </citation>
    <scope>NUCLEOTIDE SEQUENCE [LARGE SCALE GENOMIC DNA]</scope>
    <source>
        <strain evidence="1 2">YC-XJ2</strain>
    </source>
</reference>
<name>A0A6M4G5L0_SPHYA</name>
<evidence type="ECO:0000313" key="1">
    <source>
        <dbReference type="EMBL" id="QJR02431.1"/>
    </source>
</evidence>
<proteinExistence type="predicted"/>
<protein>
    <submittedName>
        <fullName evidence="1">Uncharacterized protein</fullName>
    </submittedName>
</protein>
<sequence length="246" mass="28292">MKGDDTDLFRAPTILEFIAGKGIAISSQKVIITALWQVFDFVQKNLADDRYLLYAGRDFLNPISKGIDLPCNKGRPQKSTKIPLKKRHFFHVRSWMYAVLAFGEYLQSEDDAAEKIRSIIKNGATLATADFGYIPFYTFEGKNWPVTHISTKILQTLPADSDVMLSVTRMLMLTLETGIRMQSSQWLCRLQYRRHCNDNRNDPATLLYVNTDKVQGPFVIPVMWRVMDMLDKEREDQEMTSPISLK</sequence>
<evidence type="ECO:0000313" key="2">
    <source>
        <dbReference type="Proteomes" id="UP000502611"/>
    </source>
</evidence>
<dbReference type="Proteomes" id="UP000502611">
    <property type="component" value="Chromosome"/>
</dbReference>
<accession>A0A6M4G5L0</accession>
<gene>
    <name evidence="1" type="ORF">HH800_09720</name>
</gene>
<dbReference type="RefSeq" id="WP_169860917.1">
    <property type="nucleotide sequence ID" value="NZ_CP053021.1"/>
</dbReference>
<dbReference type="AlphaFoldDB" id="A0A6M4G5L0"/>